<dbReference type="AlphaFoldDB" id="A0A9W8TTU7"/>
<dbReference type="Proteomes" id="UP001142393">
    <property type="component" value="Unassembled WGS sequence"/>
</dbReference>
<feature type="transmembrane region" description="Helical" evidence="1">
    <location>
        <begin position="6"/>
        <end position="27"/>
    </location>
</feature>
<proteinExistence type="predicted"/>
<gene>
    <name evidence="2" type="ORF">DFH05DRAFT_1511820</name>
</gene>
<keyword evidence="3" id="KW-1185">Reference proteome</keyword>
<reference evidence="2 3" key="1">
    <citation type="journal article" date="2023" name="Proc. Natl. Acad. Sci. U.S.A.">
        <title>A global phylogenomic analysis of the shiitake genus Lentinula.</title>
        <authorList>
            <person name="Sierra-Patev S."/>
            <person name="Min B."/>
            <person name="Naranjo-Ortiz M."/>
            <person name="Looney B."/>
            <person name="Konkel Z."/>
            <person name="Slot J.C."/>
            <person name="Sakamoto Y."/>
            <person name="Steenwyk J.L."/>
            <person name="Rokas A."/>
            <person name="Carro J."/>
            <person name="Camarero S."/>
            <person name="Ferreira P."/>
            <person name="Molpeceres G."/>
            <person name="Ruiz-Duenas F.J."/>
            <person name="Serrano A."/>
            <person name="Henrissat B."/>
            <person name="Drula E."/>
            <person name="Hughes K.W."/>
            <person name="Mata J.L."/>
            <person name="Ishikawa N.K."/>
            <person name="Vargas-Isla R."/>
            <person name="Ushijima S."/>
            <person name="Smith C.A."/>
            <person name="Donoghue J."/>
            <person name="Ahrendt S."/>
            <person name="Andreopoulos W."/>
            <person name="He G."/>
            <person name="LaButti K."/>
            <person name="Lipzen A."/>
            <person name="Ng V."/>
            <person name="Riley R."/>
            <person name="Sandor L."/>
            <person name="Barry K."/>
            <person name="Martinez A.T."/>
            <person name="Xiao Y."/>
            <person name="Gibbons J.G."/>
            <person name="Terashima K."/>
            <person name="Grigoriev I.V."/>
            <person name="Hibbett D."/>
        </authorList>
    </citation>
    <scope>NUCLEOTIDE SEQUENCE [LARGE SCALE GENOMIC DNA]</scope>
    <source>
        <strain evidence="2 3">TFB7810</strain>
    </source>
</reference>
<keyword evidence="1" id="KW-0472">Membrane</keyword>
<name>A0A9W8TTU7_9AGAR</name>
<evidence type="ECO:0000313" key="3">
    <source>
        <dbReference type="Proteomes" id="UP001142393"/>
    </source>
</evidence>
<comment type="caution">
    <text evidence="2">The sequence shown here is derived from an EMBL/GenBank/DDBJ whole genome shotgun (WGS) entry which is preliminary data.</text>
</comment>
<protein>
    <submittedName>
        <fullName evidence="2">Uncharacterized protein</fullName>
    </submittedName>
</protein>
<organism evidence="2 3">
    <name type="scientific">Lentinula detonsa</name>
    <dbReference type="NCBI Taxonomy" id="2804962"/>
    <lineage>
        <taxon>Eukaryota</taxon>
        <taxon>Fungi</taxon>
        <taxon>Dikarya</taxon>
        <taxon>Basidiomycota</taxon>
        <taxon>Agaricomycotina</taxon>
        <taxon>Agaricomycetes</taxon>
        <taxon>Agaricomycetidae</taxon>
        <taxon>Agaricales</taxon>
        <taxon>Marasmiineae</taxon>
        <taxon>Omphalotaceae</taxon>
        <taxon>Lentinula</taxon>
    </lineage>
</organism>
<keyword evidence="1" id="KW-1133">Transmembrane helix</keyword>
<keyword evidence="1" id="KW-0812">Transmembrane</keyword>
<sequence>MNESSIIFEALPILVLCTLISISRVCVARLQVIVISMVNLRRDGRKVVSRRRIEGGRRKRGVTHWRRKRFGLIRLRGERVRLRDI</sequence>
<evidence type="ECO:0000256" key="1">
    <source>
        <dbReference type="SAM" id="Phobius"/>
    </source>
</evidence>
<dbReference type="EMBL" id="JANVFU010000016">
    <property type="protein sequence ID" value="KAJ3739992.1"/>
    <property type="molecule type" value="Genomic_DNA"/>
</dbReference>
<evidence type="ECO:0000313" key="2">
    <source>
        <dbReference type="EMBL" id="KAJ3739992.1"/>
    </source>
</evidence>
<accession>A0A9W8TTU7</accession>